<dbReference type="Proteomes" id="UP000005225">
    <property type="component" value="Unassembled WGS sequence"/>
</dbReference>
<dbReference type="HOGENOM" id="CLU_2503727_0_0_1"/>
<evidence type="ECO:0000313" key="3">
    <source>
        <dbReference type="Proteomes" id="UP000005225"/>
    </source>
</evidence>
<evidence type="ECO:0000313" key="2">
    <source>
        <dbReference type="Ensembl" id="ENSOGAP00000018263.1"/>
    </source>
</evidence>
<protein>
    <submittedName>
        <fullName evidence="2">Uncharacterized protein</fullName>
    </submittedName>
</protein>
<name>H0XQ72_OTOGA</name>
<dbReference type="Ensembl" id="ENSOGAT00000033202.1">
    <property type="protein sequence ID" value="ENSOGAP00000018263.1"/>
    <property type="gene ID" value="ENSOGAG00000024558.1"/>
</dbReference>
<evidence type="ECO:0000256" key="1">
    <source>
        <dbReference type="SAM" id="MobiDB-lite"/>
    </source>
</evidence>
<reference evidence="2" key="3">
    <citation type="submission" date="2025-09" db="UniProtKB">
        <authorList>
            <consortium name="Ensembl"/>
        </authorList>
    </citation>
    <scope>IDENTIFICATION</scope>
</reference>
<reference evidence="3" key="1">
    <citation type="submission" date="2011-03" db="EMBL/GenBank/DDBJ databases">
        <title>Version 3 of the genome sequence of Otolemur garnettii (Bushbaby).</title>
        <authorList>
            <consortium name="The Broad Institute Genome Sequencing Platform"/>
            <person name="Di Palma F."/>
            <person name="Johnson J."/>
            <person name="Lander E.S."/>
            <person name="Lindblad-Toh K."/>
            <person name="Jaffe D.B."/>
            <person name="Gnerre S."/>
            <person name="MacCallum I."/>
            <person name="Przybylski D."/>
            <person name="Ribeiro F.J."/>
            <person name="Burton J.N."/>
            <person name="Walker B.J."/>
            <person name="Sharpe T."/>
            <person name="Hall G."/>
        </authorList>
    </citation>
    <scope>NUCLEOTIDE SEQUENCE [LARGE SCALE GENOMIC DNA]</scope>
</reference>
<proteinExistence type="predicted"/>
<organism evidence="2 3">
    <name type="scientific">Otolemur garnettii</name>
    <name type="common">Small-eared galago</name>
    <name type="synonym">Garnett's greater bushbaby</name>
    <dbReference type="NCBI Taxonomy" id="30611"/>
    <lineage>
        <taxon>Eukaryota</taxon>
        <taxon>Metazoa</taxon>
        <taxon>Chordata</taxon>
        <taxon>Craniata</taxon>
        <taxon>Vertebrata</taxon>
        <taxon>Euteleostomi</taxon>
        <taxon>Mammalia</taxon>
        <taxon>Eutheria</taxon>
        <taxon>Euarchontoglires</taxon>
        <taxon>Primates</taxon>
        <taxon>Strepsirrhini</taxon>
        <taxon>Lorisiformes</taxon>
        <taxon>Galagidae</taxon>
        <taxon>Otolemur</taxon>
    </lineage>
</organism>
<keyword evidence="3" id="KW-1185">Reference proteome</keyword>
<sequence>APPLRSNPSLKHSDDSENDTEERRERRRKRKKAQRQEEERGEGAAPVAQRGRALTPYAGGGGFNPSPGQNCKKKKEYKVLGCGSGR</sequence>
<reference evidence="2" key="2">
    <citation type="submission" date="2025-08" db="UniProtKB">
        <authorList>
            <consortium name="Ensembl"/>
        </authorList>
    </citation>
    <scope>IDENTIFICATION</scope>
</reference>
<accession>H0XQ72</accession>
<feature type="compositionally biased region" description="Polar residues" evidence="1">
    <location>
        <begin position="1"/>
        <end position="10"/>
    </location>
</feature>
<feature type="region of interest" description="Disordered" evidence="1">
    <location>
        <begin position="1"/>
        <end position="74"/>
    </location>
</feature>
<dbReference type="InParanoid" id="H0XQ72"/>
<dbReference type="EMBL" id="AAQR03125726">
    <property type="status" value="NOT_ANNOTATED_CDS"/>
    <property type="molecule type" value="Genomic_DNA"/>
</dbReference>
<dbReference type="AlphaFoldDB" id="H0XQ72"/>